<organism evidence="3 4">
    <name type="scientific">Chitinophaga niastensis</name>
    <dbReference type="NCBI Taxonomy" id="536980"/>
    <lineage>
        <taxon>Bacteria</taxon>
        <taxon>Pseudomonadati</taxon>
        <taxon>Bacteroidota</taxon>
        <taxon>Chitinophagia</taxon>
        <taxon>Chitinophagales</taxon>
        <taxon>Chitinophagaceae</taxon>
        <taxon>Chitinophaga</taxon>
    </lineage>
</organism>
<dbReference type="SUPFAM" id="SSF82153">
    <property type="entry name" value="FAS1 domain"/>
    <property type="match status" value="1"/>
</dbReference>
<gene>
    <name evidence="3" type="ORF">CLV51_106247</name>
</gene>
<dbReference type="OrthoDB" id="654858at2"/>
<dbReference type="InterPro" id="IPR025371">
    <property type="entry name" value="BT_3044-like_C"/>
</dbReference>
<evidence type="ECO:0000313" key="3">
    <source>
        <dbReference type="EMBL" id="PSL44381.1"/>
    </source>
</evidence>
<dbReference type="InterPro" id="IPR000782">
    <property type="entry name" value="FAS1_domain"/>
</dbReference>
<dbReference type="Gene3D" id="2.30.180.10">
    <property type="entry name" value="FAS1 domain"/>
    <property type="match status" value="1"/>
</dbReference>
<name>A0A2P8HDZ2_CHINA</name>
<protein>
    <submittedName>
        <fullName evidence="3">Fasciclin domain-containing protein</fullName>
    </submittedName>
</protein>
<feature type="domain" description="BT-3044-like C-terminal" evidence="2">
    <location>
        <begin position="218"/>
        <end position="326"/>
    </location>
</feature>
<dbReference type="Proteomes" id="UP000240971">
    <property type="component" value="Unassembled WGS sequence"/>
</dbReference>
<feature type="domain" description="FAS1" evidence="1">
    <location>
        <begin position="51"/>
        <end position="201"/>
    </location>
</feature>
<dbReference type="RefSeq" id="WP_106530658.1">
    <property type="nucleotide sequence ID" value="NZ_PYAW01000006.1"/>
</dbReference>
<keyword evidence="4" id="KW-1185">Reference proteome</keyword>
<reference evidence="3 4" key="1">
    <citation type="submission" date="2018-03" db="EMBL/GenBank/DDBJ databases">
        <title>Genomic Encyclopedia of Archaeal and Bacterial Type Strains, Phase II (KMG-II): from individual species to whole genera.</title>
        <authorList>
            <person name="Goeker M."/>
        </authorList>
    </citation>
    <scope>NUCLEOTIDE SEQUENCE [LARGE SCALE GENOMIC DNA]</scope>
    <source>
        <strain evidence="3 4">DSM 24859</strain>
    </source>
</reference>
<evidence type="ECO:0000259" key="2">
    <source>
        <dbReference type="Pfam" id="PF14274"/>
    </source>
</evidence>
<dbReference type="AlphaFoldDB" id="A0A2P8HDZ2"/>
<proteinExistence type="predicted"/>
<evidence type="ECO:0000259" key="1">
    <source>
        <dbReference type="Pfam" id="PF02469"/>
    </source>
</evidence>
<evidence type="ECO:0000313" key="4">
    <source>
        <dbReference type="Proteomes" id="UP000240971"/>
    </source>
</evidence>
<dbReference type="Pfam" id="PF02469">
    <property type="entry name" value="Fasciclin"/>
    <property type="match status" value="1"/>
</dbReference>
<comment type="caution">
    <text evidence="3">The sequence shown here is derived from an EMBL/GenBank/DDBJ whole genome shotgun (WGS) entry which is preliminary data.</text>
</comment>
<accession>A0A2P8HDZ2</accession>
<dbReference type="EMBL" id="PYAW01000006">
    <property type="protein sequence ID" value="PSL44381.1"/>
    <property type="molecule type" value="Genomic_DNA"/>
</dbReference>
<sequence>MFLKHVLCFCVLSGMMLGNSACRKDNTYRTVKTAAKVNTSIYDYLSKQQENFDTLIYIINKAGLADTLKNSTVTFIAPIDQNIAVAMQNLNLYRRAQHLANATLDSVAPFVWRTLLLRYMITGNKTAASFSLKDGLDVNTLNRRRLHVDGVQSNTEGVVQSGAYLLKYSDMNGSRFVKDWIFSYVNTADIQCTNGTLHILEPTHVFGFKSFVEKATILQNKYSDYYLATGTIFFPTGTNRPWYDRLKVVTAVDSVTCDVEGADLLSSSYIIRLTVAPDNTVTVTPAPQSANHTLRNDGNCKYDDALQAFVLHYKYTGSSGKRHIDEVISLRNF</sequence>
<dbReference type="InterPro" id="IPR036378">
    <property type="entry name" value="FAS1_dom_sf"/>
</dbReference>
<dbReference type="Pfam" id="PF14274">
    <property type="entry name" value="BT_3044-like_C"/>
    <property type="match status" value="1"/>
</dbReference>